<dbReference type="Proteomes" id="UP000619260">
    <property type="component" value="Unassembled WGS sequence"/>
</dbReference>
<feature type="transmembrane region" description="Helical" evidence="1">
    <location>
        <begin position="141"/>
        <end position="158"/>
    </location>
</feature>
<evidence type="ECO:0000313" key="2">
    <source>
        <dbReference type="EMBL" id="GIJ48243.1"/>
    </source>
</evidence>
<evidence type="ECO:0008006" key="4">
    <source>
        <dbReference type="Google" id="ProtNLM"/>
    </source>
</evidence>
<keyword evidence="1" id="KW-1133">Transmembrane helix</keyword>
<dbReference type="AlphaFoldDB" id="A0A8J3YQ24"/>
<gene>
    <name evidence="2" type="ORF">Val02_51290</name>
</gene>
<keyword evidence="3" id="KW-1185">Reference proteome</keyword>
<feature type="transmembrane region" description="Helical" evidence="1">
    <location>
        <begin position="114"/>
        <end position="135"/>
    </location>
</feature>
<feature type="transmembrane region" description="Helical" evidence="1">
    <location>
        <begin position="188"/>
        <end position="204"/>
    </location>
</feature>
<protein>
    <recommendedName>
        <fullName evidence="4">Glycosyltransferase RgtA/B/C/D-like domain-containing protein</fullName>
    </recommendedName>
</protein>
<evidence type="ECO:0000313" key="3">
    <source>
        <dbReference type="Proteomes" id="UP000619260"/>
    </source>
</evidence>
<organism evidence="2 3">
    <name type="scientific">Virgisporangium aliadipatigenens</name>
    <dbReference type="NCBI Taxonomy" id="741659"/>
    <lineage>
        <taxon>Bacteria</taxon>
        <taxon>Bacillati</taxon>
        <taxon>Actinomycetota</taxon>
        <taxon>Actinomycetes</taxon>
        <taxon>Micromonosporales</taxon>
        <taxon>Micromonosporaceae</taxon>
        <taxon>Virgisporangium</taxon>
    </lineage>
</organism>
<feature type="transmembrane region" description="Helical" evidence="1">
    <location>
        <begin position="289"/>
        <end position="311"/>
    </location>
</feature>
<feature type="transmembrane region" description="Helical" evidence="1">
    <location>
        <begin position="86"/>
        <end position="107"/>
    </location>
</feature>
<feature type="transmembrane region" description="Helical" evidence="1">
    <location>
        <begin position="224"/>
        <end position="245"/>
    </location>
</feature>
<sequence length="523" mass="57876">MPMWLLTTLLVLTGLYVVTQADRYGHTYDEAFQDEYGTATYRWYFSLGEDTSFLNFDPVLHMPEHGPVFEFLVAFAQFTFGGADHWYVRALVCGIGGAAGIVGMALCGYELGGWWGSFLAAAGLALYPRYTGAVFNNSKDIPLAVAMIFILWMTLRLLRRWNTGREWILDSLLLGVVIGIGVSVRINALLWLGVVGLAALVWWARHGRAAVREKAWWPELRKQLLAGLAIGAATYLTIIVTWPYIALNPVSGLPDVLKNMSAYPWDGNILFNGELVHASTRPRDYVPRWLLVASPLPTVLLALLGTGLIVADLVRRRLTDLRVLAGAALFFVPFVLLLVTRPVLYNGPRHFLFIVPGLILLGAYAVQRTAGALATTRAASERARYVVAALLVVDLVGGYAHSVVATVRLYPYEYVYFSPIVGGYADARGKWEGDYWGSCQRSAMDWLLANRFRYPVPNEPPSIGGFPYGSPSIPPGWSPVYAAEGDYSIDYEPWPLPPGYEVIHTVEVDGLPLCNVGRRMSYS</sequence>
<comment type="caution">
    <text evidence="2">The sequence shown here is derived from an EMBL/GenBank/DDBJ whole genome shotgun (WGS) entry which is preliminary data.</text>
</comment>
<feature type="transmembrane region" description="Helical" evidence="1">
    <location>
        <begin position="386"/>
        <end position="410"/>
    </location>
</feature>
<accession>A0A8J3YQ24</accession>
<feature type="transmembrane region" description="Helical" evidence="1">
    <location>
        <begin position="350"/>
        <end position="366"/>
    </location>
</feature>
<proteinExistence type="predicted"/>
<keyword evidence="1" id="KW-0472">Membrane</keyword>
<reference evidence="2" key="1">
    <citation type="submission" date="2021-01" db="EMBL/GenBank/DDBJ databases">
        <title>Whole genome shotgun sequence of Virgisporangium aliadipatigenens NBRC 105644.</title>
        <authorList>
            <person name="Komaki H."/>
            <person name="Tamura T."/>
        </authorList>
    </citation>
    <scope>NUCLEOTIDE SEQUENCE</scope>
    <source>
        <strain evidence="2">NBRC 105644</strain>
    </source>
</reference>
<name>A0A8J3YQ24_9ACTN</name>
<feature type="transmembrane region" description="Helical" evidence="1">
    <location>
        <begin position="323"/>
        <end position="344"/>
    </location>
</feature>
<dbReference type="EMBL" id="BOPF01000019">
    <property type="protein sequence ID" value="GIJ48243.1"/>
    <property type="molecule type" value="Genomic_DNA"/>
</dbReference>
<keyword evidence="1" id="KW-0812">Transmembrane</keyword>
<evidence type="ECO:0000256" key="1">
    <source>
        <dbReference type="SAM" id="Phobius"/>
    </source>
</evidence>